<feature type="region of interest" description="Disordered" evidence="1">
    <location>
        <begin position="92"/>
        <end position="144"/>
    </location>
</feature>
<dbReference type="GeneTree" id="ENSGT00940000162903"/>
<dbReference type="SUPFAM" id="SSF53098">
    <property type="entry name" value="Ribonuclease H-like"/>
    <property type="match status" value="1"/>
</dbReference>
<sequence length="749" mass="85223">MCATYKNFPTWHHRSHQQQQQQQPRQPASQSAVTTCLLPPCCRELGQAACPGCHHRKPPSPGWPASQALPCSACLPRPACLPCLDCLPPPRPQAPATATTSHPHPPGLPNPASEDERASTSSTSRPEEKASTSSGTGRTESDIEGNFPDCWALQQYNNFREKYDGLDVSQKKIGCKHCRRFEISTKEKSVHGAKEWKNYQIEPSGKSKEIQQAPLRKKLKEHFSSKAHNICTEKLKQCEQDVISKGLERMTEKYLGSTCRVFTTVYSLSQTCTPFSYIEDLIELQITNGLDLGTGLHSHKTAVARVDFIAKDIRKHFFSKIIEKTRKICLIIDEASTISSKPVLILLNKVGFNRNYLEKHLIGFCSDGASGMLGRKSGVSTKIAKEFANIIIWLCLNHHLQLVLDDSIREIKQINHFQIFIDKICSIFHQLNKNRIELNNISEQLEIEIIKIGRVFGPRWSACSLRSTLAVWRAYPALHQFFCSNKKYSGMAARLENTYFLTDLALMIDVLTEISLLSNALQVRNIDIIKAEKLVVRSVRSFEMLIEEKGVYEKKVDELITSETFTNINFIQNHRFVGLPREKLTQSIVPYLKKRLTDCEHLKTGCQFKDTDQLKFLNYLEPNYWNIEEVVVPWRAAEEQLVIKNYTIPCSIKKARDIIKTIAVSSAEVEKGFSLINVICSEGRSRLTVSHITNLLTVNLIGLPLEEWDPVPIVKKWLWAHHTADDACVKHKKTVTWDDNRKAIWQYFK</sequence>
<organism evidence="2 3">
    <name type="scientific">Pseudonaja textilis</name>
    <name type="common">Eastern brown snake</name>
    <dbReference type="NCBI Taxonomy" id="8673"/>
    <lineage>
        <taxon>Eukaryota</taxon>
        <taxon>Metazoa</taxon>
        <taxon>Chordata</taxon>
        <taxon>Craniata</taxon>
        <taxon>Vertebrata</taxon>
        <taxon>Euteleostomi</taxon>
        <taxon>Lepidosauria</taxon>
        <taxon>Squamata</taxon>
        <taxon>Bifurcata</taxon>
        <taxon>Unidentata</taxon>
        <taxon>Episquamata</taxon>
        <taxon>Toxicofera</taxon>
        <taxon>Serpentes</taxon>
        <taxon>Colubroidea</taxon>
        <taxon>Elapidae</taxon>
        <taxon>Hydrophiinae</taxon>
        <taxon>Pseudonaja</taxon>
    </lineage>
</organism>
<dbReference type="OMA" id="ICTRVRS"/>
<keyword evidence="3" id="KW-1185">Reference proteome</keyword>
<protein>
    <recommendedName>
        <fullName evidence="4">DUF4371 domain-containing protein</fullName>
    </recommendedName>
</protein>
<evidence type="ECO:0008006" key="4">
    <source>
        <dbReference type="Google" id="ProtNLM"/>
    </source>
</evidence>
<dbReference type="InterPro" id="IPR012337">
    <property type="entry name" value="RNaseH-like_sf"/>
</dbReference>
<dbReference type="GO" id="GO:0061665">
    <property type="term" value="F:SUMO ligase activity"/>
    <property type="evidence" value="ECO:0007669"/>
    <property type="project" value="TreeGrafter"/>
</dbReference>
<dbReference type="PANTHER" id="PTHR46880:SF8">
    <property type="entry name" value="E3 SUMO-PROTEIN LIGASE KIAA1586"/>
    <property type="match status" value="1"/>
</dbReference>
<dbReference type="AlphaFoldDB" id="A0A670ZKP1"/>
<reference evidence="2" key="1">
    <citation type="submission" date="2025-08" db="UniProtKB">
        <authorList>
            <consortium name="Ensembl"/>
        </authorList>
    </citation>
    <scope>IDENTIFICATION</scope>
</reference>
<dbReference type="Ensembl" id="ENSPTXT00000024047.1">
    <property type="protein sequence ID" value="ENSPTXP00000023320.1"/>
    <property type="gene ID" value="ENSPTXG00000016195.1"/>
</dbReference>
<dbReference type="GO" id="GO:0016925">
    <property type="term" value="P:protein sumoylation"/>
    <property type="evidence" value="ECO:0007669"/>
    <property type="project" value="TreeGrafter"/>
</dbReference>
<feature type="region of interest" description="Disordered" evidence="1">
    <location>
        <begin position="1"/>
        <end position="27"/>
    </location>
</feature>
<evidence type="ECO:0000313" key="3">
    <source>
        <dbReference type="Proteomes" id="UP000472273"/>
    </source>
</evidence>
<accession>A0A670ZKP1</accession>
<dbReference type="PANTHER" id="PTHR46880">
    <property type="entry name" value="RAS-ASSOCIATING DOMAIN-CONTAINING PROTEIN"/>
    <property type="match status" value="1"/>
</dbReference>
<feature type="compositionally biased region" description="Low complexity" evidence="1">
    <location>
        <begin position="17"/>
        <end position="27"/>
    </location>
</feature>
<dbReference type="Proteomes" id="UP000472273">
    <property type="component" value="Unplaced"/>
</dbReference>
<evidence type="ECO:0000256" key="1">
    <source>
        <dbReference type="SAM" id="MobiDB-lite"/>
    </source>
</evidence>
<proteinExistence type="predicted"/>
<evidence type="ECO:0000313" key="2">
    <source>
        <dbReference type="Ensembl" id="ENSPTXP00000023320.1"/>
    </source>
</evidence>
<reference evidence="2" key="2">
    <citation type="submission" date="2025-09" db="UniProtKB">
        <authorList>
            <consortium name="Ensembl"/>
        </authorList>
    </citation>
    <scope>IDENTIFICATION</scope>
</reference>
<name>A0A670ZKP1_PSETE</name>